<dbReference type="InterPro" id="IPR007278">
    <property type="entry name" value="DUF397"/>
</dbReference>
<sequence>MTPDHTTSPWRRSSHSSGNGENCVEIAFPPDAVAIRDSKNPDGPALTLSRAAFAAFLRTLNR</sequence>
<proteinExistence type="predicted"/>
<dbReference type="RefSeq" id="WP_086788687.1">
    <property type="nucleotide sequence ID" value="NZ_JAGIOO010000001.1"/>
</dbReference>
<gene>
    <name evidence="3" type="ORF">JOF53_001851</name>
</gene>
<evidence type="ECO:0000313" key="3">
    <source>
        <dbReference type="EMBL" id="MBP2472979.1"/>
    </source>
</evidence>
<accession>A0ABS5A8Q9</accession>
<evidence type="ECO:0000259" key="2">
    <source>
        <dbReference type="Pfam" id="PF04149"/>
    </source>
</evidence>
<feature type="region of interest" description="Disordered" evidence="1">
    <location>
        <begin position="1"/>
        <end position="24"/>
    </location>
</feature>
<evidence type="ECO:0000313" key="4">
    <source>
        <dbReference type="Proteomes" id="UP001519363"/>
    </source>
</evidence>
<keyword evidence="4" id="KW-1185">Reference proteome</keyword>
<feature type="compositionally biased region" description="Polar residues" evidence="1">
    <location>
        <begin position="1"/>
        <end position="20"/>
    </location>
</feature>
<comment type="caution">
    <text evidence="3">The sequence shown here is derived from an EMBL/GenBank/DDBJ whole genome shotgun (WGS) entry which is preliminary data.</text>
</comment>
<feature type="domain" description="DUF397" evidence="2">
    <location>
        <begin position="10"/>
        <end position="60"/>
    </location>
</feature>
<dbReference type="Pfam" id="PF04149">
    <property type="entry name" value="DUF397"/>
    <property type="match status" value="1"/>
</dbReference>
<protein>
    <recommendedName>
        <fullName evidence="2">DUF397 domain-containing protein</fullName>
    </recommendedName>
</protein>
<dbReference type="EMBL" id="JAGIOO010000001">
    <property type="protein sequence ID" value="MBP2472979.1"/>
    <property type="molecule type" value="Genomic_DNA"/>
</dbReference>
<organism evidence="3 4">
    <name type="scientific">Crossiella equi</name>
    <dbReference type="NCBI Taxonomy" id="130796"/>
    <lineage>
        <taxon>Bacteria</taxon>
        <taxon>Bacillati</taxon>
        <taxon>Actinomycetota</taxon>
        <taxon>Actinomycetes</taxon>
        <taxon>Pseudonocardiales</taxon>
        <taxon>Pseudonocardiaceae</taxon>
        <taxon>Crossiella</taxon>
    </lineage>
</organism>
<evidence type="ECO:0000256" key="1">
    <source>
        <dbReference type="SAM" id="MobiDB-lite"/>
    </source>
</evidence>
<dbReference type="Proteomes" id="UP001519363">
    <property type="component" value="Unassembled WGS sequence"/>
</dbReference>
<name>A0ABS5A8Q9_9PSEU</name>
<reference evidence="3 4" key="1">
    <citation type="submission" date="2021-03" db="EMBL/GenBank/DDBJ databases">
        <title>Sequencing the genomes of 1000 actinobacteria strains.</title>
        <authorList>
            <person name="Klenk H.-P."/>
        </authorList>
    </citation>
    <scope>NUCLEOTIDE SEQUENCE [LARGE SCALE GENOMIC DNA]</scope>
    <source>
        <strain evidence="3 4">DSM 44580</strain>
    </source>
</reference>